<evidence type="ECO:0000313" key="2">
    <source>
        <dbReference type="EMBL" id="CAB4192106.1"/>
    </source>
</evidence>
<organism evidence="2">
    <name type="scientific">uncultured Caudovirales phage</name>
    <dbReference type="NCBI Taxonomy" id="2100421"/>
    <lineage>
        <taxon>Viruses</taxon>
        <taxon>Duplodnaviria</taxon>
        <taxon>Heunggongvirae</taxon>
        <taxon>Uroviricota</taxon>
        <taxon>Caudoviricetes</taxon>
        <taxon>Peduoviridae</taxon>
        <taxon>Maltschvirus</taxon>
        <taxon>Maltschvirus maltsch</taxon>
    </lineage>
</organism>
<dbReference type="Pfam" id="PF05136">
    <property type="entry name" value="Phage_portal_2"/>
    <property type="match status" value="1"/>
</dbReference>
<dbReference type="GO" id="GO:0019068">
    <property type="term" value="P:virion assembly"/>
    <property type="evidence" value="ECO:0007669"/>
    <property type="project" value="InterPro"/>
</dbReference>
<gene>
    <name evidence="2" type="ORF">UFOVP1233_7</name>
</gene>
<proteinExistence type="predicted"/>
<dbReference type="InterPro" id="IPR006429">
    <property type="entry name" value="Phage_lambda_portal"/>
</dbReference>
<dbReference type="GO" id="GO:0005198">
    <property type="term" value="F:structural molecule activity"/>
    <property type="evidence" value="ECO:0007669"/>
    <property type="project" value="InterPro"/>
</dbReference>
<accession>A0A6J5RCB3</accession>
<reference evidence="2" key="1">
    <citation type="submission" date="2020-05" db="EMBL/GenBank/DDBJ databases">
        <authorList>
            <person name="Chiriac C."/>
            <person name="Salcher M."/>
            <person name="Ghai R."/>
            <person name="Kavagutti S V."/>
        </authorList>
    </citation>
    <scope>NUCLEOTIDE SEQUENCE</scope>
</reference>
<name>A0A6J5RCB3_9CAUD</name>
<dbReference type="EMBL" id="LR797187">
    <property type="protein sequence ID" value="CAB4192106.1"/>
    <property type="molecule type" value="Genomic_DNA"/>
</dbReference>
<feature type="compositionally biased region" description="Basic residues" evidence="1">
    <location>
        <begin position="1"/>
        <end position="15"/>
    </location>
</feature>
<feature type="region of interest" description="Disordered" evidence="1">
    <location>
        <begin position="1"/>
        <end position="30"/>
    </location>
</feature>
<sequence length="496" mass="54679">MPPRKTTKATPKKKAAKADPLKPQASFGGWQSVGQTRLRRGFYNGPAQDLRRDLKPTDRLTMVRRCRWAERNSGLFKQILNDLVLYTTGDGIKPQSHASKPELADLYEAYFAEKSKRIDITNRFSFEQAQSILMRAMARDGDAFAAKVRNAQGEAKLQLIEAHRVGDPMDAMTPDGMHDGCIFGPYGELIAFNVYRSDGSNRQILAQSMMHVVDHEYASGARGVPMLQHSINSIQDEMDILELEKLAVKDNADVTRVIKKTGGYIEGDLAAELGAGASYENIAARMGGKLLALEPGESFESFSSNRPSPTFTGFLAALERDISQGVLPYEFVNDPSKIGGASVRLITAKAGRVFGKFQQILIEQLCQPTWGYIIGQGIADGDLPDDPDWASVSWTTPKSVTVDGGRDAANDRNDVEMGLLSMSELYAQRGLDFRTEMKKRASDMTFIIEQAKAAGIPVWMLYKPGFNWLQQGQANSQIPDTVSENLDLPPPPEPLP</sequence>
<protein>
    <submittedName>
        <fullName evidence="2">COG5511 Bacteriophage capsid protein</fullName>
    </submittedName>
</protein>
<evidence type="ECO:0000256" key="1">
    <source>
        <dbReference type="SAM" id="MobiDB-lite"/>
    </source>
</evidence>